<evidence type="ECO:0000256" key="6">
    <source>
        <dbReference type="ARBA" id="ARBA00023136"/>
    </source>
</evidence>
<dbReference type="EMBL" id="JAOQJL010000001">
    <property type="protein sequence ID" value="MCU6763814.1"/>
    <property type="molecule type" value="Genomic_DNA"/>
</dbReference>
<dbReference type="PIRSF" id="PIRSF006603">
    <property type="entry name" value="DinF"/>
    <property type="match status" value="1"/>
</dbReference>
<dbReference type="InterPro" id="IPR048279">
    <property type="entry name" value="MdtK-like"/>
</dbReference>
<feature type="transmembrane region" description="Helical" evidence="7">
    <location>
        <begin position="287"/>
        <end position="307"/>
    </location>
</feature>
<reference evidence="8 9" key="1">
    <citation type="journal article" date="2021" name="ISME Commun">
        <title>Automated analysis of genomic sequences facilitates high-throughput and comprehensive description of bacteria.</title>
        <authorList>
            <person name="Hitch T.C.A."/>
        </authorList>
    </citation>
    <scope>NUCLEOTIDE SEQUENCE [LARGE SCALE GENOMIC DNA]</scope>
    <source>
        <strain evidence="8 9">Sanger_23</strain>
    </source>
</reference>
<protein>
    <submittedName>
        <fullName evidence="8">MATE family efflux transporter</fullName>
    </submittedName>
</protein>
<feature type="transmembrane region" description="Helical" evidence="7">
    <location>
        <begin position="140"/>
        <end position="164"/>
    </location>
</feature>
<dbReference type="RefSeq" id="WP_158420012.1">
    <property type="nucleotide sequence ID" value="NZ_JAOQJL010000001.1"/>
</dbReference>
<evidence type="ECO:0000313" key="9">
    <source>
        <dbReference type="Proteomes" id="UP001652409"/>
    </source>
</evidence>
<evidence type="ECO:0000256" key="5">
    <source>
        <dbReference type="ARBA" id="ARBA00022989"/>
    </source>
</evidence>
<name>A0ABT2TQS2_9FIRM</name>
<dbReference type="Pfam" id="PF01554">
    <property type="entry name" value="MatE"/>
    <property type="match status" value="2"/>
</dbReference>
<gene>
    <name evidence="8" type="ORF">OCV61_00110</name>
</gene>
<evidence type="ECO:0000313" key="8">
    <source>
        <dbReference type="EMBL" id="MCU6763814.1"/>
    </source>
</evidence>
<feature type="transmembrane region" description="Helical" evidence="7">
    <location>
        <begin position="319"/>
        <end position="340"/>
    </location>
</feature>
<keyword evidence="6 7" id="KW-0472">Membrane</keyword>
<evidence type="ECO:0000256" key="7">
    <source>
        <dbReference type="SAM" id="Phobius"/>
    </source>
</evidence>
<feature type="transmembrane region" description="Helical" evidence="7">
    <location>
        <begin position="57"/>
        <end position="86"/>
    </location>
</feature>
<keyword evidence="3" id="KW-1003">Cell membrane</keyword>
<evidence type="ECO:0000256" key="4">
    <source>
        <dbReference type="ARBA" id="ARBA00022692"/>
    </source>
</evidence>
<evidence type="ECO:0000256" key="2">
    <source>
        <dbReference type="ARBA" id="ARBA00022448"/>
    </source>
</evidence>
<organism evidence="8 9">
    <name type="scientific">Blautia ammoniilytica</name>
    <dbReference type="NCBI Taxonomy" id="2981782"/>
    <lineage>
        <taxon>Bacteria</taxon>
        <taxon>Bacillati</taxon>
        <taxon>Bacillota</taxon>
        <taxon>Clostridia</taxon>
        <taxon>Lachnospirales</taxon>
        <taxon>Lachnospiraceae</taxon>
        <taxon>Blautia</taxon>
    </lineage>
</organism>
<feature type="transmembrane region" description="Helical" evidence="7">
    <location>
        <begin position="195"/>
        <end position="221"/>
    </location>
</feature>
<dbReference type="InterPro" id="IPR002528">
    <property type="entry name" value="MATE_fam"/>
</dbReference>
<dbReference type="InterPro" id="IPR052031">
    <property type="entry name" value="Membrane_Transporter-Flippase"/>
</dbReference>
<feature type="transmembrane region" description="Helical" evidence="7">
    <location>
        <begin position="98"/>
        <end position="120"/>
    </location>
</feature>
<evidence type="ECO:0000256" key="1">
    <source>
        <dbReference type="ARBA" id="ARBA00004651"/>
    </source>
</evidence>
<evidence type="ECO:0000256" key="3">
    <source>
        <dbReference type="ARBA" id="ARBA00022475"/>
    </source>
</evidence>
<dbReference type="PANTHER" id="PTHR43549:SF3">
    <property type="entry name" value="MULTIDRUG RESISTANCE PROTEIN YPNP-RELATED"/>
    <property type="match status" value="1"/>
</dbReference>
<comment type="subcellular location">
    <subcellularLocation>
        <location evidence="1">Cell membrane</location>
        <topology evidence="1">Multi-pass membrane protein</topology>
    </subcellularLocation>
</comment>
<dbReference type="NCBIfam" id="TIGR00797">
    <property type="entry name" value="matE"/>
    <property type="match status" value="1"/>
</dbReference>
<dbReference type="PANTHER" id="PTHR43549">
    <property type="entry name" value="MULTIDRUG RESISTANCE PROTEIN YPNP-RELATED"/>
    <property type="match status" value="1"/>
</dbReference>
<keyword evidence="5 7" id="KW-1133">Transmembrane helix</keyword>
<accession>A0ABT2TQS2</accession>
<feature type="transmembrane region" description="Helical" evidence="7">
    <location>
        <begin position="171"/>
        <end position="189"/>
    </location>
</feature>
<feature type="transmembrane region" description="Helical" evidence="7">
    <location>
        <begin position="242"/>
        <end position="267"/>
    </location>
</feature>
<dbReference type="CDD" id="cd13138">
    <property type="entry name" value="MATE_yoeA_like"/>
    <property type="match status" value="1"/>
</dbReference>
<feature type="transmembrane region" description="Helical" evidence="7">
    <location>
        <begin position="421"/>
        <end position="440"/>
    </location>
</feature>
<keyword evidence="4 7" id="KW-0812">Transmembrane</keyword>
<feature type="transmembrane region" description="Helical" evidence="7">
    <location>
        <begin position="20"/>
        <end position="37"/>
    </location>
</feature>
<feature type="transmembrane region" description="Helical" evidence="7">
    <location>
        <begin position="391"/>
        <end position="409"/>
    </location>
</feature>
<keyword evidence="2" id="KW-0813">Transport</keyword>
<keyword evidence="9" id="KW-1185">Reference proteome</keyword>
<dbReference type="Proteomes" id="UP001652409">
    <property type="component" value="Unassembled WGS sequence"/>
</dbReference>
<proteinExistence type="predicted"/>
<feature type="transmembrane region" description="Helical" evidence="7">
    <location>
        <begin position="360"/>
        <end position="379"/>
    </location>
</feature>
<comment type="caution">
    <text evidence="8">The sequence shown here is derived from an EMBL/GenBank/DDBJ whole genome shotgun (WGS) entry which is preliminary data.</text>
</comment>
<sequence>MSVKTNENKLMTEGSIARQIFFFSVPLILGNLLQQLYNTADSIIVGNYVGSNALAAVGSSTSLICLLIAFSQGASVGAGVIVSQYLGANNKKEVQNAVHTALAIAFFLGLILTAGGMLLTKPILLQMHTPKEVLGDSVTYLRLYFGGVVFNVIYNMAAGILNAAGNSKRSLLYLGCASIINIFLDLLLIRGFHMGVAGAAIATDISQLISGVLAILYLIRVQSDYQVSLKKIRLHKHMVKRIIQVGLPTGIQNMVISFSNVLVQSSVNGYGASAMAGFGAYMKIDGFNIMPVMSFSMAATTFVGQNYGAGKIQRVKKGIWVTLAMEILYTLTTGFLLMTFSDPLLKMFSSDPSVVNFGKLAMKYFCPFYFLLGILHGLAGTVRGTGKTIPPMVILLISLCLFRILWVQLILPCFGSIEGVFILYPVSWAFGMVLMILYTWKGHWLKG</sequence>